<dbReference type="OrthoDB" id="3641158at2759"/>
<comment type="caution">
    <text evidence="3">The sequence shown here is derived from an EMBL/GenBank/DDBJ whole genome shotgun (WGS) entry which is preliminary data.</text>
</comment>
<dbReference type="EMBL" id="LFZN01000004">
    <property type="protein sequence ID" value="KXT06793.1"/>
    <property type="molecule type" value="Genomic_DNA"/>
</dbReference>
<keyword evidence="4" id="KW-1185">Reference proteome</keyword>
<gene>
    <name evidence="3" type="ORF">AC578_7090</name>
</gene>
<feature type="compositionally biased region" description="Polar residues" evidence="2">
    <location>
        <begin position="243"/>
        <end position="259"/>
    </location>
</feature>
<proteinExistence type="predicted"/>
<protein>
    <submittedName>
        <fullName evidence="3">Uncharacterized protein</fullName>
    </submittedName>
</protein>
<feature type="region of interest" description="Disordered" evidence="2">
    <location>
        <begin position="147"/>
        <end position="428"/>
    </location>
</feature>
<feature type="compositionally biased region" description="Polar residues" evidence="2">
    <location>
        <begin position="642"/>
        <end position="657"/>
    </location>
</feature>
<organism evidence="3 4">
    <name type="scientific">Pseudocercospora eumusae</name>
    <dbReference type="NCBI Taxonomy" id="321146"/>
    <lineage>
        <taxon>Eukaryota</taxon>
        <taxon>Fungi</taxon>
        <taxon>Dikarya</taxon>
        <taxon>Ascomycota</taxon>
        <taxon>Pezizomycotina</taxon>
        <taxon>Dothideomycetes</taxon>
        <taxon>Dothideomycetidae</taxon>
        <taxon>Mycosphaerellales</taxon>
        <taxon>Mycosphaerellaceae</taxon>
        <taxon>Pseudocercospora</taxon>
    </lineage>
</organism>
<feature type="compositionally biased region" description="Polar residues" evidence="2">
    <location>
        <begin position="151"/>
        <end position="160"/>
    </location>
</feature>
<feature type="compositionally biased region" description="Low complexity" evidence="2">
    <location>
        <begin position="903"/>
        <end position="924"/>
    </location>
</feature>
<name>A0A139HWM7_9PEZI</name>
<accession>A0A139HWM7</accession>
<evidence type="ECO:0000256" key="1">
    <source>
        <dbReference type="SAM" id="Coils"/>
    </source>
</evidence>
<feature type="compositionally biased region" description="Polar residues" evidence="2">
    <location>
        <begin position="346"/>
        <end position="356"/>
    </location>
</feature>
<dbReference type="AlphaFoldDB" id="A0A139HWM7"/>
<feature type="region of interest" description="Disordered" evidence="2">
    <location>
        <begin position="564"/>
        <end position="584"/>
    </location>
</feature>
<feature type="compositionally biased region" description="Basic residues" evidence="2">
    <location>
        <begin position="14"/>
        <end position="25"/>
    </location>
</feature>
<feature type="compositionally biased region" description="Polar residues" evidence="2">
    <location>
        <begin position="858"/>
        <end position="872"/>
    </location>
</feature>
<evidence type="ECO:0000313" key="4">
    <source>
        <dbReference type="Proteomes" id="UP000070133"/>
    </source>
</evidence>
<sequence length="960" mass="106028">MSDRLSRSPSAPVRSKRKSSTKHRPSLSSVPEEMGDTRADEADALLSVQSRHPGRNAFSEEALRHNRYMLATNAFVQQEFSRRENTPPSMVHPALRHNFDLLDTSRPLPKLDPEEVKRHMAEHQRDSDVTTMSPFLAAGQEESPVLDLATTPENTPQPTQRAFIEDRRESHDHKLSGREEERVPVYKHTPKPAAEEFATPQTASTKKTDEIKAQQQTPVAKSPKKGFFSRLGWSARGKAATPQPASDTTAETPDGTQMSVKARAMLVDPPPIRGLIRSPSKPKGLFSRRTSDAAEITSAAKRPDPPRAATSLGHRTPQNITWQLPRSTSKKKLDAAQKANDERTQRNTQANTTLGRSHSLKHQDNGNAPPTPPAKDTPPELVAQRRLASQQSQLAQSFSNDTPSRKPQVITPSISITPTTRQASFGHRGQGTLVTQASMYSMRASVVADAMDPSAFNDAKSRINALGIEGFSMPDECNQRRSVIEYSPSAYSPDENRKSVLHFPQRAGSRIEKKLRLQTSMNTLREPAHVAQDSQSTTGTIPMIYPELAKDPSIASFMEYDSSILMPPEPEDPDSPSPQPGDFDRAYVDVQKMVKDEMVESPVSPQSEVSTEGLFAIPLKRTPQRPEHSPMTNHPSAMPSPLRNTSGEAYLPSSTFQPPVPWPKKDSKTAQRLRLQKVSEEQKISDGLPSPDELPWTPGGRPKPKPSIFDNRPHLTRPKDLVIRQSPPLGGAKWPVNGGDPEKSPCARSPSPRSSSRSKDSDQLQQLSDRVLSMAQDYETKIEELNDSARAENARLHQRLASIEIATAIPKPEICYGDEEENHQAGGGGISNKRSPSAEKNRHISAEKKQQKQKQKKNSPGMSPSKRISTGIAQDFYRKRGRPSNSSPVDTTEKSTPIPRPDSPTLMPASLSSPAPPSVGSSSGKDSDSGVDRLYAIVERQQQMMMSMMEEIRDLKRRKS</sequence>
<feature type="compositionally biased region" description="Basic and acidic residues" evidence="2">
    <location>
        <begin position="163"/>
        <end position="184"/>
    </location>
</feature>
<feature type="compositionally biased region" description="Low complexity" evidence="2">
    <location>
        <begin position="746"/>
        <end position="755"/>
    </location>
</feature>
<feature type="region of interest" description="Disordered" evidence="2">
    <location>
        <begin position="816"/>
        <end position="934"/>
    </location>
</feature>
<feature type="compositionally biased region" description="Basic and acidic residues" evidence="2">
    <location>
        <begin position="331"/>
        <end position="345"/>
    </location>
</feature>
<dbReference type="Proteomes" id="UP000070133">
    <property type="component" value="Unassembled WGS sequence"/>
</dbReference>
<reference evidence="3 4" key="1">
    <citation type="submission" date="2015-07" db="EMBL/GenBank/DDBJ databases">
        <title>Comparative genomics of the Sigatoka disease complex on banana suggests a link between parallel evolutionary changes in Pseudocercospora fijiensis and Pseudocercospora eumusae and increased virulence on the banana host.</title>
        <authorList>
            <person name="Chang T.-C."/>
            <person name="Salvucci A."/>
            <person name="Crous P.W."/>
            <person name="Stergiopoulos I."/>
        </authorList>
    </citation>
    <scope>NUCLEOTIDE SEQUENCE [LARGE SCALE GENOMIC DNA]</scope>
    <source>
        <strain evidence="3 4">CBS 114824</strain>
    </source>
</reference>
<feature type="coiled-coil region" evidence="1">
    <location>
        <begin position="775"/>
        <end position="806"/>
    </location>
</feature>
<feature type="region of interest" description="Disordered" evidence="2">
    <location>
        <begin position="621"/>
        <end position="772"/>
    </location>
</feature>
<feature type="compositionally biased region" description="Basic and acidic residues" evidence="2">
    <location>
        <begin position="711"/>
        <end position="722"/>
    </location>
</feature>
<feature type="compositionally biased region" description="Low complexity" evidence="2">
    <location>
        <begin position="763"/>
        <end position="772"/>
    </location>
</feature>
<feature type="compositionally biased region" description="Low complexity" evidence="2">
    <location>
        <begin position="384"/>
        <end position="397"/>
    </location>
</feature>
<evidence type="ECO:0000313" key="3">
    <source>
        <dbReference type="EMBL" id="KXT06793.1"/>
    </source>
</evidence>
<keyword evidence="1" id="KW-0175">Coiled coil</keyword>
<feature type="compositionally biased region" description="Low complexity" evidence="2">
    <location>
        <begin position="410"/>
        <end position="420"/>
    </location>
</feature>
<dbReference type="STRING" id="321146.A0A139HWM7"/>
<evidence type="ECO:0000256" key="2">
    <source>
        <dbReference type="SAM" id="MobiDB-lite"/>
    </source>
</evidence>
<feature type="compositionally biased region" description="Polar residues" evidence="2">
    <location>
        <begin position="316"/>
        <end position="327"/>
    </location>
</feature>
<feature type="compositionally biased region" description="Basic and acidic residues" evidence="2">
    <location>
        <begin position="836"/>
        <end position="850"/>
    </location>
</feature>
<feature type="region of interest" description="Disordered" evidence="2">
    <location>
        <begin position="1"/>
        <end position="58"/>
    </location>
</feature>